<dbReference type="EMBL" id="FJ937737">
    <property type="protein sequence ID" value="ACR15022.1"/>
    <property type="molecule type" value="Genomic_DNA"/>
</dbReference>
<dbReference type="Proteomes" id="UP000001481">
    <property type="component" value="Segment"/>
</dbReference>
<dbReference type="OrthoDB" id="39016at10239"/>
<evidence type="ECO:0000313" key="2">
    <source>
        <dbReference type="Proteomes" id="UP000001481"/>
    </source>
</evidence>
<reference evidence="1 2" key="1">
    <citation type="journal article" date="2011" name="J. Bacteriol.">
        <title>Genomes and Characterization of Phages Bcep22 and BcepIL02, Founders of a Novel Phage Type in Burkholderia cenocepacia.</title>
        <authorList>
            <person name="Gill J.J."/>
            <person name="Summer E.J."/>
            <person name="Russell W.K."/>
            <person name="Cologna S.M."/>
            <person name="Carlile T.M."/>
            <person name="Fuller A.C."/>
            <person name="Kitsopoulos K."/>
            <person name="Mebane L.M."/>
            <person name="Parkinson B.N."/>
            <person name="Sullivan D."/>
            <person name="Carmody L.A."/>
            <person name="Gonzalez C.F."/>
            <person name="Lipuma J.J."/>
            <person name="Young R."/>
        </authorList>
    </citation>
    <scope>NUCLEOTIDE SEQUENCE [LARGE SCALE GENOMIC DNA]</scope>
</reference>
<dbReference type="KEGG" id="vg:7943913"/>
<protein>
    <submittedName>
        <fullName evidence="1">Uncharacterized protein</fullName>
    </submittedName>
</protein>
<keyword evidence="2" id="KW-1185">Reference proteome</keyword>
<accession>C5IHM1</accession>
<sequence length="117" mass="13190">METLHVERRVTRKFVGTFRHLDAWEGLGTIRHTPFRKVYDPAHDECADVSSGPSYVAFARLPAGADVKEWCFAIEDSLSSHGCAHEYDCCGCASRYARVTPYRGRVVRISVGVSYNY</sequence>
<name>C5IHM1_9CAUD</name>
<dbReference type="GeneID" id="7943913"/>
<evidence type="ECO:0000313" key="1">
    <source>
        <dbReference type="EMBL" id="ACR15022.1"/>
    </source>
</evidence>
<dbReference type="RefSeq" id="YP_002922701.1">
    <property type="nucleotide sequence ID" value="NC_012743.2"/>
</dbReference>
<gene>
    <name evidence="1" type="ORF">BcepIL02_gp29</name>
</gene>
<organism evidence="1 2">
    <name type="scientific">Burkholderia phage BcepIL02</name>
    <dbReference type="NCBI Taxonomy" id="2886898"/>
    <lineage>
        <taxon>Viruses</taxon>
        <taxon>Duplodnaviria</taxon>
        <taxon>Heunggongvirae</taxon>
        <taxon>Uroviricota</taxon>
        <taxon>Caudoviricetes</taxon>
        <taxon>Lessievirus</taxon>
        <taxon>Lessievirus bcepil02</taxon>
    </lineage>
</organism>
<proteinExistence type="predicted"/>